<reference evidence="1" key="4">
    <citation type="submission" date="2019-03" db="UniProtKB">
        <authorList>
            <consortium name="EnsemblPlants"/>
        </authorList>
    </citation>
    <scope>IDENTIFICATION</scope>
</reference>
<reference evidence="1" key="5">
    <citation type="journal article" date="2021" name="G3 (Bethesda)">
        <title>Aegilops tauschii genome assembly Aet v5.0 features greater sequence contiguity and improved annotation.</title>
        <authorList>
            <person name="Wang L."/>
            <person name="Zhu T."/>
            <person name="Rodriguez J.C."/>
            <person name="Deal K.R."/>
            <person name="Dubcovsky J."/>
            <person name="McGuire P.E."/>
            <person name="Lux T."/>
            <person name="Spannagl M."/>
            <person name="Mayer K.F.X."/>
            <person name="Baldrich P."/>
            <person name="Meyers B.C."/>
            <person name="Huo N."/>
            <person name="Gu Y.Q."/>
            <person name="Zhou H."/>
            <person name="Devos K.M."/>
            <person name="Bennetzen J.L."/>
            <person name="Unver T."/>
            <person name="Budak H."/>
            <person name="Gulick P.J."/>
            <person name="Galiba G."/>
            <person name="Kalapos B."/>
            <person name="Nelson D.R."/>
            <person name="Li P."/>
            <person name="You F.M."/>
            <person name="Luo M.C."/>
            <person name="Dvorak J."/>
        </authorList>
    </citation>
    <scope>NUCLEOTIDE SEQUENCE [LARGE SCALE GENOMIC DNA]</scope>
    <source>
        <strain evidence="1">cv. AL8/78</strain>
    </source>
</reference>
<accession>A0A453PPJ9</accession>
<reference evidence="1" key="3">
    <citation type="journal article" date="2017" name="Nature">
        <title>Genome sequence of the progenitor of the wheat D genome Aegilops tauschii.</title>
        <authorList>
            <person name="Luo M.C."/>
            <person name="Gu Y.Q."/>
            <person name="Puiu D."/>
            <person name="Wang H."/>
            <person name="Twardziok S.O."/>
            <person name="Deal K.R."/>
            <person name="Huo N."/>
            <person name="Zhu T."/>
            <person name="Wang L."/>
            <person name="Wang Y."/>
            <person name="McGuire P.E."/>
            <person name="Liu S."/>
            <person name="Long H."/>
            <person name="Ramasamy R.K."/>
            <person name="Rodriguez J.C."/>
            <person name="Van S.L."/>
            <person name="Yuan L."/>
            <person name="Wang Z."/>
            <person name="Xia Z."/>
            <person name="Xiao L."/>
            <person name="Anderson O.D."/>
            <person name="Ouyang S."/>
            <person name="Liang Y."/>
            <person name="Zimin A.V."/>
            <person name="Pertea G."/>
            <person name="Qi P."/>
            <person name="Bennetzen J.L."/>
            <person name="Dai X."/>
            <person name="Dawson M.W."/>
            <person name="Muller H.G."/>
            <person name="Kugler K."/>
            <person name="Rivarola-Duarte L."/>
            <person name="Spannagl M."/>
            <person name="Mayer K.F.X."/>
            <person name="Lu F.H."/>
            <person name="Bevan M.W."/>
            <person name="Leroy P."/>
            <person name="Li P."/>
            <person name="You F.M."/>
            <person name="Sun Q."/>
            <person name="Liu Z."/>
            <person name="Lyons E."/>
            <person name="Wicker T."/>
            <person name="Salzberg S.L."/>
            <person name="Devos K.M."/>
            <person name="Dvorak J."/>
        </authorList>
    </citation>
    <scope>NUCLEOTIDE SEQUENCE [LARGE SCALE GENOMIC DNA]</scope>
    <source>
        <strain evidence="1">cv. AL8/78</strain>
    </source>
</reference>
<evidence type="ECO:0000313" key="1">
    <source>
        <dbReference type="EnsemblPlants" id="AET6Gv20812100.5"/>
    </source>
</evidence>
<reference evidence="2" key="2">
    <citation type="journal article" date="2017" name="Nat. Plants">
        <title>The Aegilops tauschii genome reveals multiple impacts of transposons.</title>
        <authorList>
            <person name="Zhao G."/>
            <person name="Zou C."/>
            <person name="Li K."/>
            <person name="Wang K."/>
            <person name="Li T."/>
            <person name="Gao L."/>
            <person name="Zhang X."/>
            <person name="Wang H."/>
            <person name="Yang Z."/>
            <person name="Liu X."/>
            <person name="Jiang W."/>
            <person name="Mao L."/>
            <person name="Kong X."/>
            <person name="Jiao Y."/>
            <person name="Jia J."/>
        </authorList>
    </citation>
    <scope>NUCLEOTIDE SEQUENCE [LARGE SCALE GENOMIC DNA]</scope>
    <source>
        <strain evidence="2">cv. AL8/78</strain>
    </source>
</reference>
<dbReference type="Proteomes" id="UP000015105">
    <property type="component" value="Chromosome 6D"/>
</dbReference>
<name>A0A453PPJ9_AEGTS</name>
<dbReference type="AlphaFoldDB" id="A0A453PPJ9"/>
<dbReference type="EnsemblPlants" id="AET6Gv20812100.5">
    <property type="protein sequence ID" value="AET6Gv20812100.5"/>
    <property type="gene ID" value="AET6Gv20812100"/>
</dbReference>
<sequence>MQSMSLPHMKSLVVLLLCNETEMLSGLLGLCIIMTESSIYTWVMLVSYSLEHRNYLDAIVDIFYPT</sequence>
<dbReference type="Gramene" id="AET6Gv20812100.5">
    <property type="protein sequence ID" value="AET6Gv20812100.5"/>
    <property type="gene ID" value="AET6Gv20812100"/>
</dbReference>
<protein>
    <submittedName>
        <fullName evidence="1">Uncharacterized protein</fullName>
    </submittedName>
</protein>
<organism evidence="1 2">
    <name type="scientific">Aegilops tauschii subsp. strangulata</name>
    <name type="common">Goatgrass</name>
    <dbReference type="NCBI Taxonomy" id="200361"/>
    <lineage>
        <taxon>Eukaryota</taxon>
        <taxon>Viridiplantae</taxon>
        <taxon>Streptophyta</taxon>
        <taxon>Embryophyta</taxon>
        <taxon>Tracheophyta</taxon>
        <taxon>Spermatophyta</taxon>
        <taxon>Magnoliopsida</taxon>
        <taxon>Liliopsida</taxon>
        <taxon>Poales</taxon>
        <taxon>Poaceae</taxon>
        <taxon>BOP clade</taxon>
        <taxon>Pooideae</taxon>
        <taxon>Triticodae</taxon>
        <taxon>Triticeae</taxon>
        <taxon>Triticinae</taxon>
        <taxon>Aegilops</taxon>
    </lineage>
</organism>
<proteinExistence type="predicted"/>
<keyword evidence="2" id="KW-1185">Reference proteome</keyword>
<evidence type="ECO:0000313" key="2">
    <source>
        <dbReference type="Proteomes" id="UP000015105"/>
    </source>
</evidence>
<reference evidence="2" key="1">
    <citation type="journal article" date="2014" name="Science">
        <title>Ancient hybridizations among the ancestral genomes of bread wheat.</title>
        <authorList>
            <consortium name="International Wheat Genome Sequencing Consortium,"/>
            <person name="Marcussen T."/>
            <person name="Sandve S.R."/>
            <person name="Heier L."/>
            <person name="Spannagl M."/>
            <person name="Pfeifer M."/>
            <person name="Jakobsen K.S."/>
            <person name="Wulff B.B."/>
            <person name="Steuernagel B."/>
            <person name="Mayer K.F."/>
            <person name="Olsen O.A."/>
        </authorList>
    </citation>
    <scope>NUCLEOTIDE SEQUENCE [LARGE SCALE GENOMIC DNA]</scope>
    <source>
        <strain evidence="2">cv. AL8/78</strain>
    </source>
</reference>